<keyword evidence="6 9" id="KW-1133">Transmembrane helix</keyword>
<sequence>MQTGLQRLAGRIILSDGWTRALIAFLAGAVLVLGLAPFNVPAVGFVSFPLLVWLLDGASGKPGAGLIRRSFPAFRIGWCFGFGYFVAGLWWLGAAILVDGAEFWWALPLAVFALPMALAIYWGLAAAVARLFWSDGVLRLFAFAASIALFEDLRGMLLTGFTWNTVGAIAAPVPLLMGSVSVVGLNGLTLLSVFVFSLPALLATPARGRALASVFGVVLIGAHVAYGWWHVSNAPAGHVAGVTLRLVQPNILQGQKWDPAEAERIFSRQLELTQAPMPPAPILQGEGSAETPSTEPGRRLVVWPESSFPFILTQRPDAVASLAEALGPGDTLIAGATRMEGEGAKARFFNSVYVIGEDGTILDAQDKLHLVPFGEYLPFQALLESWGINQLTHLPGGFSPGASRRDLEAGPGGPRFLPLICYEIIFPGEIGTRATRPDFILNVTNDAWYGRTPGPYQHLRQAQLTAVAFGLPLVRAANTGISVVTDSVGRPVAGLALGQGGTVDADLPLPGAPTLYAQWGEKVFYGLLALFGLAAVIGYVRFRRSAD</sequence>
<dbReference type="PANTHER" id="PTHR38686">
    <property type="entry name" value="APOLIPOPROTEIN N-ACYLTRANSFERASE"/>
    <property type="match status" value="1"/>
</dbReference>
<dbReference type="AlphaFoldDB" id="A0A147DB09"/>
<comment type="similarity">
    <text evidence="2 9">Belongs to the CN hydrolase family. Apolipoprotein N-acyltransferase subfamily.</text>
</comment>
<feature type="transmembrane region" description="Helical" evidence="9">
    <location>
        <begin position="76"/>
        <end position="97"/>
    </location>
</feature>
<dbReference type="Proteomes" id="UP000078272">
    <property type="component" value="Unassembled WGS sequence"/>
</dbReference>
<dbReference type="EC" id="2.3.1.269" evidence="9"/>
<gene>
    <name evidence="9" type="primary">lnt</name>
    <name evidence="11" type="ORF">NS226_00525</name>
</gene>
<dbReference type="SUPFAM" id="SSF56317">
    <property type="entry name" value="Carbon-nitrogen hydrolase"/>
    <property type="match status" value="1"/>
</dbReference>
<feature type="transmembrane region" description="Helical" evidence="9">
    <location>
        <begin position="175"/>
        <end position="198"/>
    </location>
</feature>
<reference evidence="11 12" key="1">
    <citation type="journal article" date="2016" name="Front. Microbiol.">
        <title>Genomic Resource of Rice Seed Associated Bacteria.</title>
        <authorList>
            <person name="Midha S."/>
            <person name="Bansal K."/>
            <person name="Sharma S."/>
            <person name="Kumar N."/>
            <person name="Patil P.P."/>
            <person name="Chaudhry V."/>
            <person name="Patil P.B."/>
        </authorList>
    </citation>
    <scope>NUCLEOTIDE SEQUENCE [LARGE SCALE GENOMIC DNA]</scope>
    <source>
        <strain evidence="11 12">NS226</strain>
    </source>
</reference>
<evidence type="ECO:0000259" key="10">
    <source>
        <dbReference type="PROSITE" id="PS50263"/>
    </source>
</evidence>
<dbReference type="HAMAP" id="MF_01148">
    <property type="entry name" value="Lnt"/>
    <property type="match status" value="1"/>
</dbReference>
<keyword evidence="4 9" id="KW-0808">Transferase</keyword>
<evidence type="ECO:0000256" key="8">
    <source>
        <dbReference type="ARBA" id="ARBA00023315"/>
    </source>
</evidence>
<dbReference type="PROSITE" id="PS50263">
    <property type="entry name" value="CN_HYDROLASE"/>
    <property type="match status" value="1"/>
</dbReference>
<keyword evidence="8 9" id="KW-0012">Acyltransferase</keyword>
<evidence type="ECO:0000256" key="3">
    <source>
        <dbReference type="ARBA" id="ARBA00022475"/>
    </source>
</evidence>
<proteinExistence type="inferred from homology"/>
<feature type="transmembrane region" description="Helical" evidence="9">
    <location>
        <begin position="103"/>
        <end position="128"/>
    </location>
</feature>
<evidence type="ECO:0000313" key="12">
    <source>
        <dbReference type="Proteomes" id="UP000078272"/>
    </source>
</evidence>
<dbReference type="InterPro" id="IPR004563">
    <property type="entry name" value="Apolipo_AcylTrfase"/>
</dbReference>
<evidence type="ECO:0000313" key="11">
    <source>
        <dbReference type="EMBL" id="KTQ98725.1"/>
    </source>
</evidence>
<feature type="transmembrane region" description="Helical" evidence="9">
    <location>
        <begin position="523"/>
        <end position="542"/>
    </location>
</feature>
<protein>
    <recommendedName>
        <fullName evidence="9">Apolipoprotein N-acyltransferase</fullName>
        <shortName evidence="9">ALP N-acyltransferase</shortName>
        <ecNumber evidence="9">2.3.1.269</ecNumber>
    </recommendedName>
</protein>
<dbReference type="GO" id="GO:0042158">
    <property type="term" value="P:lipoprotein biosynthetic process"/>
    <property type="evidence" value="ECO:0007669"/>
    <property type="project" value="UniProtKB-UniRule"/>
</dbReference>
<dbReference type="InterPro" id="IPR003010">
    <property type="entry name" value="C-N_Hydrolase"/>
</dbReference>
<feature type="transmembrane region" description="Helical" evidence="9">
    <location>
        <begin position="12"/>
        <end position="32"/>
    </location>
</feature>
<evidence type="ECO:0000256" key="4">
    <source>
        <dbReference type="ARBA" id="ARBA00022679"/>
    </source>
</evidence>
<dbReference type="UniPathway" id="UPA00666"/>
<comment type="pathway">
    <text evidence="9">Protein modification; lipoprotein biosynthesis (N-acyl transfer).</text>
</comment>
<keyword evidence="7 9" id="KW-0472">Membrane</keyword>
<name>A0A147DB09_9HYPH</name>
<evidence type="ECO:0000256" key="1">
    <source>
        <dbReference type="ARBA" id="ARBA00004651"/>
    </source>
</evidence>
<dbReference type="GO" id="GO:0005886">
    <property type="term" value="C:plasma membrane"/>
    <property type="evidence" value="ECO:0007669"/>
    <property type="project" value="UniProtKB-SubCell"/>
</dbReference>
<organism evidence="11 12">
    <name type="scientific">Aureimonas ureilytica</name>
    <dbReference type="NCBI Taxonomy" id="401562"/>
    <lineage>
        <taxon>Bacteria</taxon>
        <taxon>Pseudomonadati</taxon>
        <taxon>Pseudomonadota</taxon>
        <taxon>Alphaproteobacteria</taxon>
        <taxon>Hyphomicrobiales</taxon>
        <taxon>Aurantimonadaceae</taxon>
        <taxon>Aureimonas</taxon>
    </lineage>
</organism>
<comment type="subcellular location">
    <subcellularLocation>
        <location evidence="1 9">Cell membrane</location>
        <topology evidence="1 9">Multi-pass membrane protein</topology>
    </subcellularLocation>
</comment>
<keyword evidence="5 9" id="KW-0812">Transmembrane</keyword>
<dbReference type="NCBIfam" id="TIGR00546">
    <property type="entry name" value="lnt"/>
    <property type="match status" value="1"/>
</dbReference>
<dbReference type="EMBL" id="LDPZ01000001">
    <property type="protein sequence ID" value="KTQ98725.1"/>
    <property type="molecule type" value="Genomic_DNA"/>
</dbReference>
<dbReference type="PATRIC" id="fig|401562.3.peg.115"/>
<comment type="catalytic activity">
    <reaction evidence="9">
        <text>N-terminal S-1,2-diacyl-sn-glyceryl-L-cysteinyl-[lipoprotein] + a glycerophospholipid = N-acyl-S-1,2-diacyl-sn-glyceryl-L-cysteinyl-[lipoprotein] + a 2-acyl-sn-glycero-3-phospholipid + H(+)</text>
        <dbReference type="Rhea" id="RHEA:48228"/>
        <dbReference type="Rhea" id="RHEA-COMP:14681"/>
        <dbReference type="Rhea" id="RHEA-COMP:14684"/>
        <dbReference type="ChEBI" id="CHEBI:15378"/>
        <dbReference type="ChEBI" id="CHEBI:136912"/>
        <dbReference type="ChEBI" id="CHEBI:140656"/>
        <dbReference type="ChEBI" id="CHEBI:140657"/>
        <dbReference type="ChEBI" id="CHEBI:140660"/>
        <dbReference type="EC" id="2.3.1.269"/>
    </reaction>
</comment>
<dbReference type="STRING" id="401562.NS365_19825"/>
<dbReference type="CDD" id="cd07571">
    <property type="entry name" value="ALP_N-acyl_transferase"/>
    <property type="match status" value="1"/>
</dbReference>
<keyword evidence="3 9" id="KW-1003">Cell membrane</keyword>
<dbReference type="InterPro" id="IPR045378">
    <property type="entry name" value="LNT_N"/>
</dbReference>
<dbReference type="RefSeq" id="WP_058633314.1">
    <property type="nucleotide sequence ID" value="NZ_LDPZ01000001.1"/>
</dbReference>
<dbReference type="GO" id="GO:0016410">
    <property type="term" value="F:N-acyltransferase activity"/>
    <property type="evidence" value="ECO:0007669"/>
    <property type="project" value="UniProtKB-UniRule"/>
</dbReference>
<dbReference type="OrthoDB" id="9804277at2"/>
<dbReference type="Pfam" id="PF00795">
    <property type="entry name" value="CN_hydrolase"/>
    <property type="match status" value="1"/>
</dbReference>
<evidence type="ECO:0000256" key="5">
    <source>
        <dbReference type="ARBA" id="ARBA00022692"/>
    </source>
</evidence>
<dbReference type="InterPro" id="IPR036526">
    <property type="entry name" value="C-N_Hydrolase_sf"/>
</dbReference>
<evidence type="ECO:0000256" key="7">
    <source>
        <dbReference type="ARBA" id="ARBA00023136"/>
    </source>
</evidence>
<evidence type="ECO:0000256" key="2">
    <source>
        <dbReference type="ARBA" id="ARBA00010065"/>
    </source>
</evidence>
<evidence type="ECO:0000256" key="6">
    <source>
        <dbReference type="ARBA" id="ARBA00022989"/>
    </source>
</evidence>
<comment type="function">
    <text evidence="9">Catalyzes the phospholipid dependent N-acylation of the N-terminal cysteine of apolipoprotein, the last step in lipoprotein maturation.</text>
</comment>
<dbReference type="Gene3D" id="3.60.110.10">
    <property type="entry name" value="Carbon-nitrogen hydrolase"/>
    <property type="match status" value="1"/>
</dbReference>
<dbReference type="PANTHER" id="PTHR38686:SF1">
    <property type="entry name" value="APOLIPOPROTEIN N-ACYLTRANSFERASE"/>
    <property type="match status" value="1"/>
</dbReference>
<evidence type="ECO:0000256" key="9">
    <source>
        <dbReference type="HAMAP-Rule" id="MF_01148"/>
    </source>
</evidence>
<feature type="transmembrane region" description="Helical" evidence="9">
    <location>
        <begin position="210"/>
        <end position="229"/>
    </location>
</feature>
<accession>A0A147DB09</accession>
<dbReference type="Pfam" id="PF20154">
    <property type="entry name" value="LNT_N"/>
    <property type="match status" value="1"/>
</dbReference>
<comment type="caution">
    <text evidence="11">The sequence shown here is derived from an EMBL/GenBank/DDBJ whole genome shotgun (WGS) entry which is preliminary data.</text>
</comment>
<feature type="domain" description="CN hydrolase" evidence="10">
    <location>
        <begin position="247"/>
        <end position="509"/>
    </location>
</feature>